<dbReference type="Proteomes" id="UP001345013">
    <property type="component" value="Unassembled WGS sequence"/>
</dbReference>
<comment type="caution">
    <text evidence="3">The sequence shown here is derived from an EMBL/GenBank/DDBJ whole genome shotgun (WGS) entry which is preliminary data.</text>
</comment>
<accession>A0ABR0K6X4</accession>
<keyword evidence="1" id="KW-0175">Coiled coil</keyword>
<dbReference type="EMBL" id="JAVRRG010000076">
    <property type="protein sequence ID" value="KAK5089490.1"/>
    <property type="molecule type" value="Genomic_DNA"/>
</dbReference>
<evidence type="ECO:0008006" key="5">
    <source>
        <dbReference type="Google" id="ProtNLM"/>
    </source>
</evidence>
<evidence type="ECO:0000313" key="4">
    <source>
        <dbReference type="Proteomes" id="UP001345013"/>
    </source>
</evidence>
<feature type="compositionally biased region" description="Acidic residues" evidence="2">
    <location>
        <begin position="797"/>
        <end position="809"/>
    </location>
</feature>
<keyword evidence="4" id="KW-1185">Reference proteome</keyword>
<evidence type="ECO:0000256" key="1">
    <source>
        <dbReference type="SAM" id="Coils"/>
    </source>
</evidence>
<proteinExistence type="predicted"/>
<feature type="coiled-coil region" evidence="1">
    <location>
        <begin position="76"/>
        <end position="114"/>
    </location>
</feature>
<sequence>MSEHATSLQPTCFDHSLGRAGQRSRHALLKVAMAGTMNGLTAESRGRVEDYLNDKFQSVSDLENIDSLLAKVHEQQELLRKQLVDARGDHEEAEAEFEKESAALRERATKHEADQADIARRLQTLTASEVSDEAIARFEEPMQRLRRVEIAEHYVRTVQQAEQLDEQARRHLTDNPRKAVRAYQAVQNLAQGLDASQPAAEGAAPHLLDQISNASKSLFEHIKNDLETKLRKTLENINWPKDGLQLLGKPFEDWSQYTTLLLELQEPSLWVHNNGVLAHTAQEPAILLPLVVMVQPLAQRFRYHFYGDRPTNRLDKPEYFFRHTLDLLSQYSAFMSDCLQPVLDARIREDDRLDLVYTDATSAFITALLPMLSAKCVSVLPHLTSQPQLMSHFVREMMLFDTELQHSWAYSPFPGPLSDWKGLTWDMLSKHGYFEPWLKLEKDFAVSRYQKIVDSQESRDIDYDGVEAGRTKPTNGAIRVNDLLETITDRYRNLSSFSQKMRFLIDVQIAIFDRYHMLLNEHFQVYRSSAHTAGRLISGQAAGQALGLEGLGTLLKIFGSAEYLERKMSDWSDDVFFLEMWEELQDRASTNTGINATVGQDLSVEEVASKTSTTIRNADEILESDGGALFDETTTAYRRLRELSESETVRLLQINARNALRPLQSVSVWASLFTVSSDITQMPPSSALDSFNQTMTPLLEFLAQVLAPGPLRRVARQICYTVQEEVYDRLLMRYNFSAAGAKQLKRDVIAICTTIDHSIKMPGEASRHFARLNDAVTLLSLPIRASGKTTSGPNTADGDDWGFDEEGDTDNGTLDAETPADEDAWGLWQAEKAIFADNASARKALESMGISVLSEADARNIVRRRIEVNS</sequence>
<dbReference type="Gene3D" id="1.20.58.670">
    <property type="entry name" value="Dsl1p vesicle tethering complex, Tip20p subunit, domain D"/>
    <property type="match status" value="1"/>
</dbReference>
<evidence type="ECO:0000313" key="3">
    <source>
        <dbReference type="EMBL" id="KAK5089490.1"/>
    </source>
</evidence>
<gene>
    <name evidence="3" type="ORF">LTR24_006132</name>
</gene>
<dbReference type="PANTHER" id="PTHR13520:SF0">
    <property type="entry name" value="RAD50-INTERACTING PROTEIN 1"/>
    <property type="match status" value="1"/>
</dbReference>
<dbReference type="Pfam" id="PF04437">
    <property type="entry name" value="RINT1_TIP1"/>
    <property type="match status" value="1"/>
</dbReference>
<dbReference type="PANTHER" id="PTHR13520">
    <property type="entry name" value="RAD50-INTERACTING PROTEIN 1 RINT-1"/>
    <property type="match status" value="1"/>
</dbReference>
<organism evidence="3 4">
    <name type="scientific">Lithohypha guttulata</name>
    <dbReference type="NCBI Taxonomy" id="1690604"/>
    <lineage>
        <taxon>Eukaryota</taxon>
        <taxon>Fungi</taxon>
        <taxon>Dikarya</taxon>
        <taxon>Ascomycota</taxon>
        <taxon>Pezizomycotina</taxon>
        <taxon>Eurotiomycetes</taxon>
        <taxon>Chaetothyriomycetidae</taxon>
        <taxon>Chaetothyriales</taxon>
        <taxon>Trichomeriaceae</taxon>
        <taxon>Lithohypha</taxon>
    </lineage>
</organism>
<name>A0ABR0K6X4_9EURO</name>
<feature type="region of interest" description="Disordered" evidence="2">
    <location>
        <begin position="787"/>
        <end position="818"/>
    </location>
</feature>
<reference evidence="3 4" key="1">
    <citation type="submission" date="2023-08" db="EMBL/GenBank/DDBJ databases">
        <title>Black Yeasts Isolated from many extreme environments.</title>
        <authorList>
            <person name="Coleine C."/>
            <person name="Stajich J.E."/>
            <person name="Selbmann L."/>
        </authorList>
    </citation>
    <scope>NUCLEOTIDE SEQUENCE [LARGE SCALE GENOMIC DNA]</scope>
    <source>
        <strain evidence="3 4">CCFEE 5885</strain>
    </source>
</reference>
<dbReference type="InterPro" id="IPR042044">
    <property type="entry name" value="EXOC6PINT-1/Sec15/Tip20_C_dom2"/>
</dbReference>
<protein>
    <recommendedName>
        <fullName evidence="5">RAD50-interacting protein 1</fullName>
    </recommendedName>
</protein>
<dbReference type="InterPro" id="IPR007528">
    <property type="entry name" value="RINT1_Tip20"/>
</dbReference>
<dbReference type="PROSITE" id="PS51386">
    <property type="entry name" value="RINT1_TIP20"/>
    <property type="match status" value="1"/>
</dbReference>
<evidence type="ECO:0000256" key="2">
    <source>
        <dbReference type="SAM" id="MobiDB-lite"/>
    </source>
</evidence>